<evidence type="ECO:0000313" key="1">
    <source>
        <dbReference type="EMBL" id="KAF2679288.1"/>
    </source>
</evidence>
<dbReference type="OrthoDB" id="5428890at2759"/>
<accession>A0A6G1IMG5</accession>
<dbReference type="Proteomes" id="UP000799291">
    <property type="component" value="Unassembled WGS sequence"/>
</dbReference>
<name>A0A6G1IMG5_9PLEO</name>
<dbReference type="EMBL" id="MU005604">
    <property type="protein sequence ID" value="KAF2679288.1"/>
    <property type="molecule type" value="Genomic_DNA"/>
</dbReference>
<keyword evidence="2" id="KW-1185">Reference proteome</keyword>
<protein>
    <submittedName>
        <fullName evidence="1">Uncharacterized protein</fullName>
    </submittedName>
</protein>
<gene>
    <name evidence="1" type="ORF">K458DRAFT_375127</name>
</gene>
<organism evidence="1 2">
    <name type="scientific">Lentithecium fluviatile CBS 122367</name>
    <dbReference type="NCBI Taxonomy" id="1168545"/>
    <lineage>
        <taxon>Eukaryota</taxon>
        <taxon>Fungi</taxon>
        <taxon>Dikarya</taxon>
        <taxon>Ascomycota</taxon>
        <taxon>Pezizomycotina</taxon>
        <taxon>Dothideomycetes</taxon>
        <taxon>Pleosporomycetidae</taxon>
        <taxon>Pleosporales</taxon>
        <taxon>Massarineae</taxon>
        <taxon>Lentitheciaceae</taxon>
        <taxon>Lentithecium</taxon>
    </lineage>
</organism>
<sequence length="127" mass="14608">MRAFDLAIRILTMTCCSHRSRNPQDWPLGYEPIDWRPGDSAIRYMERAIPQANPEQLRLDECLDGLSLSDLKGTRLENLYGLKLVGTDDLRRHILLDMKSSILHVYHHASFLKESLKETEGVLDDSL</sequence>
<evidence type="ECO:0000313" key="2">
    <source>
        <dbReference type="Proteomes" id="UP000799291"/>
    </source>
</evidence>
<reference evidence="1" key="1">
    <citation type="journal article" date="2020" name="Stud. Mycol.">
        <title>101 Dothideomycetes genomes: a test case for predicting lifestyles and emergence of pathogens.</title>
        <authorList>
            <person name="Haridas S."/>
            <person name="Albert R."/>
            <person name="Binder M."/>
            <person name="Bloem J."/>
            <person name="Labutti K."/>
            <person name="Salamov A."/>
            <person name="Andreopoulos B."/>
            <person name="Baker S."/>
            <person name="Barry K."/>
            <person name="Bills G."/>
            <person name="Bluhm B."/>
            <person name="Cannon C."/>
            <person name="Castanera R."/>
            <person name="Culley D."/>
            <person name="Daum C."/>
            <person name="Ezra D."/>
            <person name="Gonzalez J."/>
            <person name="Henrissat B."/>
            <person name="Kuo A."/>
            <person name="Liang C."/>
            <person name="Lipzen A."/>
            <person name="Lutzoni F."/>
            <person name="Magnuson J."/>
            <person name="Mondo S."/>
            <person name="Nolan M."/>
            <person name="Ohm R."/>
            <person name="Pangilinan J."/>
            <person name="Park H.-J."/>
            <person name="Ramirez L."/>
            <person name="Alfaro M."/>
            <person name="Sun H."/>
            <person name="Tritt A."/>
            <person name="Yoshinaga Y."/>
            <person name="Zwiers L.-H."/>
            <person name="Turgeon B."/>
            <person name="Goodwin S."/>
            <person name="Spatafora J."/>
            <person name="Crous P."/>
            <person name="Grigoriev I."/>
        </authorList>
    </citation>
    <scope>NUCLEOTIDE SEQUENCE</scope>
    <source>
        <strain evidence="1">CBS 122367</strain>
    </source>
</reference>
<dbReference type="AlphaFoldDB" id="A0A6G1IMG5"/>
<proteinExistence type="predicted"/>